<dbReference type="Proteomes" id="UP000245119">
    <property type="component" value="Linkage Group LG1"/>
</dbReference>
<dbReference type="PANTHER" id="PTHR31624:SF4">
    <property type="entry name" value="CHROMOSOME 16 OPEN READING FRAME 72"/>
    <property type="match status" value="1"/>
</dbReference>
<evidence type="ECO:0000313" key="5">
    <source>
        <dbReference type="Proteomes" id="UP000245119"/>
    </source>
</evidence>
<dbReference type="OrthoDB" id="5823474at2759"/>
<protein>
    <submittedName>
        <fullName evidence="4">Uncharacterized protein</fullName>
    </submittedName>
</protein>
<gene>
    <name evidence="4" type="ORF">C0Q70_01327</name>
</gene>
<dbReference type="Pfam" id="PF15251">
    <property type="entry name" value="TAPR1-like"/>
    <property type="match status" value="1"/>
</dbReference>
<evidence type="ECO:0000256" key="1">
    <source>
        <dbReference type="ARBA" id="ARBA00004123"/>
    </source>
</evidence>
<keyword evidence="2" id="KW-0539">Nucleus</keyword>
<accession>A0A2T7PZ85</accession>
<keyword evidence="5" id="KW-1185">Reference proteome</keyword>
<dbReference type="InterPro" id="IPR040308">
    <property type="entry name" value="HAPR1"/>
</dbReference>
<evidence type="ECO:0000313" key="4">
    <source>
        <dbReference type="EMBL" id="PVD38707.1"/>
    </source>
</evidence>
<evidence type="ECO:0000256" key="2">
    <source>
        <dbReference type="ARBA" id="ARBA00023242"/>
    </source>
</evidence>
<dbReference type="EMBL" id="PZQS01000001">
    <property type="protein sequence ID" value="PVD38707.1"/>
    <property type="molecule type" value="Genomic_DNA"/>
</dbReference>
<comment type="subcellular location">
    <subcellularLocation>
        <location evidence="1">Nucleus</location>
    </subcellularLocation>
</comment>
<proteinExistence type="predicted"/>
<name>A0A2T7PZ85_POMCA</name>
<dbReference type="InterPro" id="IPR029196">
    <property type="entry name" value="HAPSTR1-like"/>
</dbReference>
<comment type="caution">
    <text evidence="4">The sequence shown here is derived from an EMBL/GenBank/DDBJ whole genome shotgun (WGS) entry which is preliminary data.</text>
</comment>
<feature type="region of interest" description="Disordered" evidence="3">
    <location>
        <begin position="88"/>
        <end position="117"/>
    </location>
</feature>
<evidence type="ECO:0000256" key="3">
    <source>
        <dbReference type="SAM" id="MobiDB-lite"/>
    </source>
</evidence>
<reference evidence="4 5" key="1">
    <citation type="submission" date="2018-04" db="EMBL/GenBank/DDBJ databases">
        <title>The genome of golden apple snail Pomacea canaliculata provides insight into stress tolerance and invasive adaptation.</title>
        <authorList>
            <person name="Liu C."/>
            <person name="Liu B."/>
            <person name="Ren Y."/>
            <person name="Zhang Y."/>
            <person name="Wang H."/>
            <person name="Li S."/>
            <person name="Jiang F."/>
            <person name="Yin L."/>
            <person name="Zhang G."/>
            <person name="Qian W."/>
            <person name="Fan W."/>
        </authorList>
    </citation>
    <scope>NUCLEOTIDE SEQUENCE [LARGE SCALE GENOMIC DNA]</scope>
    <source>
        <strain evidence="4">SZHN2017</strain>
        <tissue evidence="4">Muscle</tissue>
    </source>
</reference>
<dbReference type="AlphaFoldDB" id="A0A2T7PZ85"/>
<dbReference type="GO" id="GO:0005634">
    <property type="term" value="C:nucleus"/>
    <property type="evidence" value="ECO:0007669"/>
    <property type="project" value="UniProtKB-SubCell"/>
</dbReference>
<dbReference type="PANTHER" id="PTHR31624">
    <property type="entry name" value="UPF0472 PROTEIN C16ORF72"/>
    <property type="match status" value="1"/>
</dbReference>
<sequence length="117" mass="12718">MNGASGRQFLCGGIERNLPRHGINHGHVNPGNGDRDLDAFKEAIALQGLNGAMSNISMGFHGHGGSAQQVNAVSRGNFEDLNHFIHEEFSRNEGRKRSSSSPDLVIDSPSRKRSRLL</sequence>
<organism evidence="4 5">
    <name type="scientific">Pomacea canaliculata</name>
    <name type="common">Golden apple snail</name>
    <dbReference type="NCBI Taxonomy" id="400727"/>
    <lineage>
        <taxon>Eukaryota</taxon>
        <taxon>Metazoa</taxon>
        <taxon>Spiralia</taxon>
        <taxon>Lophotrochozoa</taxon>
        <taxon>Mollusca</taxon>
        <taxon>Gastropoda</taxon>
        <taxon>Caenogastropoda</taxon>
        <taxon>Architaenioglossa</taxon>
        <taxon>Ampullarioidea</taxon>
        <taxon>Ampullariidae</taxon>
        <taxon>Pomacea</taxon>
    </lineage>
</organism>